<evidence type="ECO:0000313" key="3">
    <source>
        <dbReference type="Proteomes" id="UP001515480"/>
    </source>
</evidence>
<feature type="compositionally biased region" description="Basic and acidic residues" evidence="1">
    <location>
        <begin position="273"/>
        <end position="332"/>
    </location>
</feature>
<evidence type="ECO:0000256" key="1">
    <source>
        <dbReference type="SAM" id="MobiDB-lite"/>
    </source>
</evidence>
<feature type="region of interest" description="Disordered" evidence="1">
    <location>
        <begin position="243"/>
        <end position="343"/>
    </location>
</feature>
<evidence type="ECO:0008006" key="4">
    <source>
        <dbReference type="Google" id="ProtNLM"/>
    </source>
</evidence>
<gene>
    <name evidence="2" type="ORF">AB1Y20_022470</name>
</gene>
<reference evidence="2 3" key="1">
    <citation type="journal article" date="2024" name="Science">
        <title>Giant polyketide synthase enzymes in the biosynthesis of giant marine polyether toxins.</title>
        <authorList>
            <person name="Fallon T.R."/>
            <person name="Shende V.V."/>
            <person name="Wierzbicki I.H."/>
            <person name="Pendleton A.L."/>
            <person name="Watervoot N.F."/>
            <person name="Auber R.P."/>
            <person name="Gonzalez D.J."/>
            <person name="Wisecaver J.H."/>
            <person name="Moore B.S."/>
        </authorList>
    </citation>
    <scope>NUCLEOTIDE SEQUENCE [LARGE SCALE GENOMIC DNA]</scope>
    <source>
        <strain evidence="2 3">12B1</strain>
    </source>
</reference>
<dbReference type="AlphaFoldDB" id="A0AB34JH08"/>
<name>A0AB34JH08_PRYPA</name>
<proteinExistence type="predicted"/>
<comment type="caution">
    <text evidence="2">The sequence shown here is derived from an EMBL/GenBank/DDBJ whole genome shotgun (WGS) entry which is preliminary data.</text>
</comment>
<accession>A0AB34JH08</accession>
<sequence length="647" mass="69501">MVRPAAKRKWSALIQAGSGTAETAGAVPSKPHWELPCGPSWLAVSSHHYCWERPLTAALGPLSTVGRWPGWHSSSVAEPGVPRQASFWNDSACDDDCREARLHFWTAVPSAVTATVRRRWLAFQSQPAEAVVESVWQALDAWPAEWSAAAAAPAPTAELLSDEEARAEAERARLGHSFYSCAPTPPPPPPPPFPDVSAFPGPADGIGNTFGVFRDASQYGQAVAKALNRLHARYWESAVGEGGEAEAQAHEGQAREGQAREGQAPAGEQACEGEAREGGVREGEVHRGEVREGEAREAEGEVQEGEVREGARREAEAREGEAQAREEGERRLAQVPELQEDGAVPLVTEHDGWNLYITPAGTYEGVVPAGSRAASHTADQPDARGTRFYHAKWRGRQVGTYSSKLAAAVAYAQFVESLQRPPRPPPPPCWVLPPPAITGGCAFDADVEGFGTLTLRTPAGWRVLTPDLSLPLLLDAVCVGGGASGERITFRISAPPYVQPGHLVLARLPDATSFCREDEAADMEAYQSAWRRLVAVVIPSPASAEARPSGAAWKVSFDLSVVYRKPLKAATPFAPLEATCRGCAASGSPSGPSLGVGARSVLLWSRYDMQLRLAVTLPEHATPGEFYLVRCLAMWRAATLSTVRRRR</sequence>
<keyword evidence="3" id="KW-1185">Reference proteome</keyword>
<evidence type="ECO:0000313" key="2">
    <source>
        <dbReference type="EMBL" id="KAL1520910.1"/>
    </source>
</evidence>
<organism evidence="2 3">
    <name type="scientific">Prymnesium parvum</name>
    <name type="common">Toxic golden alga</name>
    <dbReference type="NCBI Taxonomy" id="97485"/>
    <lineage>
        <taxon>Eukaryota</taxon>
        <taxon>Haptista</taxon>
        <taxon>Haptophyta</taxon>
        <taxon>Prymnesiophyceae</taxon>
        <taxon>Prymnesiales</taxon>
        <taxon>Prymnesiaceae</taxon>
        <taxon>Prymnesium</taxon>
    </lineage>
</organism>
<protein>
    <recommendedName>
        <fullName evidence="4">AP2/ERF domain-containing protein</fullName>
    </recommendedName>
</protein>
<dbReference type="EMBL" id="JBGBPQ010000008">
    <property type="protein sequence ID" value="KAL1520910.1"/>
    <property type="molecule type" value="Genomic_DNA"/>
</dbReference>
<feature type="compositionally biased region" description="Basic and acidic residues" evidence="1">
    <location>
        <begin position="247"/>
        <end position="259"/>
    </location>
</feature>
<dbReference type="Proteomes" id="UP001515480">
    <property type="component" value="Unassembled WGS sequence"/>
</dbReference>